<organism evidence="11 12">
    <name type="scientific">Methylobacterium symbioticum</name>
    <dbReference type="NCBI Taxonomy" id="2584084"/>
    <lineage>
        <taxon>Bacteria</taxon>
        <taxon>Pseudomonadati</taxon>
        <taxon>Pseudomonadota</taxon>
        <taxon>Alphaproteobacteria</taxon>
        <taxon>Hyphomicrobiales</taxon>
        <taxon>Methylobacteriaceae</taxon>
        <taxon>Methylobacterium</taxon>
    </lineage>
</organism>
<dbReference type="GO" id="GO:0009279">
    <property type="term" value="C:cell outer membrane"/>
    <property type="evidence" value="ECO:0007669"/>
    <property type="project" value="UniProtKB-SubCell"/>
</dbReference>
<protein>
    <recommendedName>
        <fullName evidence="10">Porin</fullName>
    </recommendedName>
</protein>
<comment type="similarity">
    <text evidence="1 10">Belongs to the alphaproteobacteria porin family.</text>
</comment>
<keyword evidence="6 10" id="KW-0406">Ion transport</keyword>
<dbReference type="AlphaFoldDB" id="A0A509EL56"/>
<evidence type="ECO:0000256" key="10">
    <source>
        <dbReference type="RuleBase" id="RU364005"/>
    </source>
</evidence>
<dbReference type="EMBL" id="CABFPH010000168">
    <property type="protein sequence ID" value="VUD74878.1"/>
    <property type="molecule type" value="Genomic_DNA"/>
</dbReference>
<evidence type="ECO:0000256" key="5">
    <source>
        <dbReference type="ARBA" id="ARBA00022729"/>
    </source>
</evidence>
<keyword evidence="3 10" id="KW-1134">Transmembrane beta strand</keyword>
<evidence type="ECO:0000256" key="8">
    <source>
        <dbReference type="ARBA" id="ARBA00023136"/>
    </source>
</evidence>
<reference evidence="11 12" key="1">
    <citation type="submission" date="2019-06" db="EMBL/GenBank/DDBJ databases">
        <authorList>
            <person name="Rodrigo-Torres L."/>
            <person name="Arahal R. D."/>
            <person name="Lucena T."/>
        </authorList>
    </citation>
    <scope>NUCLEOTIDE SEQUENCE [LARGE SCALE GENOMIC DNA]</scope>
    <source>
        <strain evidence="11 12">SB0023/3</strain>
    </source>
</reference>
<comment type="function">
    <text evidence="10">Forms passive diffusion pores that allow small molecular weight hydrophilic materials across the outer membrane.</text>
</comment>
<evidence type="ECO:0000256" key="9">
    <source>
        <dbReference type="ARBA" id="ARBA00023237"/>
    </source>
</evidence>
<dbReference type="Proteomes" id="UP000410984">
    <property type="component" value="Unassembled WGS sequence"/>
</dbReference>
<keyword evidence="2 10" id="KW-0813">Transport</keyword>
<evidence type="ECO:0000313" key="12">
    <source>
        <dbReference type="Proteomes" id="UP000410984"/>
    </source>
</evidence>
<evidence type="ECO:0000256" key="7">
    <source>
        <dbReference type="ARBA" id="ARBA00023114"/>
    </source>
</evidence>
<evidence type="ECO:0000256" key="6">
    <source>
        <dbReference type="ARBA" id="ARBA00023065"/>
    </source>
</evidence>
<dbReference type="GO" id="GO:0006811">
    <property type="term" value="P:monoatomic ion transport"/>
    <property type="evidence" value="ECO:0007669"/>
    <property type="project" value="UniProtKB-KW"/>
</dbReference>
<evidence type="ECO:0000256" key="1">
    <source>
        <dbReference type="ARBA" id="ARBA00009521"/>
    </source>
</evidence>
<dbReference type="Pfam" id="PF02530">
    <property type="entry name" value="Porin_2"/>
    <property type="match status" value="1"/>
</dbReference>
<evidence type="ECO:0000256" key="2">
    <source>
        <dbReference type="ARBA" id="ARBA00022448"/>
    </source>
</evidence>
<dbReference type="GO" id="GO:0046930">
    <property type="term" value="C:pore complex"/>
    <property type="evidence" value="ECO:0007669"/>
    <property type="project" value="UniProtKB-KW"/>
</dbReference>
<evidence type="ECO:0000313" key="11">
    <source>
        <dbReference type="EMBL" id="VUD74878.1"/>
    </source>
</evidence>
<sequence>MRLPGSATCLRLSGRAAAGVAVRSGRDGTAARPEADGRFALDARTDTDLGPLRTYVRVGSGRR</sequence>
<evidence type="ECO:0000256" key="3">
    <source>
        <dbReference type="ARBA" id="ARBA00022452"/>
    </source>
</evidence>
<gene>
    <name evidence="11" type="ORF">MET9862_05511</name>
</gene>
<proteinExistence type="inferred from homology"/>
<comment type="domain">
    <text evidence="10">Consists of 16-stranded beta-barrel sheets, with large surface-exposed loops, that form a transmembrane pore at the center of each barrel. The pore is partially ocluded by a peptide loop that folds into the pore lumen.</text>
</comment>
<dbReference type="GO" id="GO:0015288">
    <property type="term" value="F:porin activity"/>
    <property type="evidence" value="ECO:0007669"/>
    <property type="project" value="UniProtKB-KW"/>
</dbReference>
<keyword evidence="8 10" id="KW-0472">Membrane</keyword>
<evidence type="ECO:0000256" key="4">
    <source>
        <dbReference type="ARBA" id="ARBA00022692"/>
    </source>
</evidence>
<dbReference type="InterPro" id="IPR003684">
    <property type="entry name" value="Porin_alphabac"/>
</dbReference>
<accession>A0A509EL56</accession>
<keyword evidence="5" id="KW-0732">Signal</keyword>
<keyword evidence="12" id="KW-1185">Reference proteome</keyword>
<comment type="subcellular location">
    <subcellularLocation>
        <location evidence="10">Cell outer membrane</location>
        <topology evidence="10">Multi-pass membrane protein</topology>
    </subcellularLocation>
</comment>
<keyword evidence="7 10" id="KW-0626">Porin</keyword>
<keyword evidence="4 10" id="KW-0812">Transmembrane</keyword>
<keyword evidence="9 10" id="KW-0998">Cell outer membrane</keyword>
<name>A0A509EL56_9HYPH</name>